<dbReference type="Pfam" id="PF14561">
    <property type="entry name" value="TPR_20"/>
    <property type="match status" value="1"/>
</dbReference>
<feature type="domain" description="Thioredoxin" evidence="7">
    <location>
        <begin position="40"/>
        <end position="154"/>
    </location>
</feature>
<comment type="similarity">
    <text evidence="1">Belongs to the thioredoxin family.</text>
</comment>
<dbReference type="Pfam" id="PF14559">
    <property type="entry name" value="TPR_19"/>
    <property type="match status" value="1"/>
</dbReference>
<dbReference type="Proteomes" id="UP000006735">
    <property type="component" value="Chromosome"/>
</dbReference>
<proteinExistence type="inferred from homology"/>
<dbReference type="NCBIfam" id="TIGR01068">
    <property type="entry name" value="thioredoxin"/>
    <property type="match status" value="1"/>
</dbReference>
<dbReference type="InterPro" id="IPR036249">
    <property type="entry name" value="Thioredoxin-like_sf"/>
</dbReference>
<dbReference type="InterPro" id="IPR017937">
    <property type="entry name" value="Thioredoxin_CS"/>
</dbReference>
<evidence type="ECO:0000256" key="6">
    <source>
        <dbReference type="NCBIfam" id="TIGR01068"/>
    </source>
</evidence>
<dbReference type="FunFam" id="3.40.30.10:FF:000001">
    <property type="entry name" value="Thioredoxin"/>
    <property type="match status" value="1"/>
</dbReference>
<dbReference type="STRING" id="291331.XOO3332"/>
<gene>
    <name evidence="8" type="primary">trx</name>
    <name evidence="8" type="ordered locus">XOO3332</name>
</gene>
<evidence type="ECO:0000259" key="7">
    <source>
        <dbReference type="PROSITE" id="PS51352"/>
    </source>
</evidence>
<name>Q5GXI5_XANOR</name>
<dbReference type="PRINTS" id="PR00421">
    <property type="entry name" value="THIOREDOXIN"/>
</dbReference>
<organism evidence="8 9">
    <name type="scientific">Xanthomonas oryzae pv. oryzae (strain KACC10331 / KXO85)</name>
    <dbReference type="NCBI Taxonomy" id="291331"/>
    <lineage>
        <taxon>Bacteria</taxon>
        <taxon>Pseudomonadati</taxon>
        <taxon>Pseudomonadota</taxon>
        <taxon>Gammaproteobacteria</taxon>
        <taxon>Lysobacterales</taxon>
        <taxon>Lysobacteraceae</taxon>
        <taxon>Xanthomonas</taxon>
    </lineage>
</organism>
<dbReference type="Gene3D" id="1.25.40.10">
    <property type="entry name" value="Tetratricopeptide repeat domain"/>
    <property type="match status" value="2"/>
</dbReference>
<keyword evidence="5" id="KW-0676">Redox-active center</keyword>
<protein>
    <recommendedName>
        <fullName evidence="6">Thioredoxin</fullName>
    </recommendedName>
</protein>
<dbReference type="PROSITE" id="PS00194">
    <property type="entry name" value="THIOREDOXIN_1"/>
    <property type="match status" value="1"/>
</dbReference>
<dbReference type="Gene3D" id="3.40.30.10">
    <property type="entry name" value="Glutaredoxin"/>
    <property type="match status" value="1"/>
</dbReference>
<keyword evidence="3" id="KW-0249">Electron transport</keyword>
<evidence type="ECO:0000256" key="1">
    <source>
        <dbReference type="ARBA" id="ARBA00008987"/>
    </source>
</evidence>
<dbReference type="PANTHER" id="PTHR45663:SF11">
    <property type="entry name" value="GEO12009P1"/>
    <property type="match status" value="1"/>
</dbReference>
<reference evidence="8 9" key="1">
    <citation type="journal article" date="2005" name="Nucleic Acids Res.">
        <title>The genome sequence of Xanthomonas oryzae pathovar oryzae KACC10331, the bacterial blight pathogen of rice.</title>
        <authorList>
            <person name="Lee B.M."/>
            <person name="Park Y.J."/>
            <person name="Park D.S."/>
            <person name="Kang H.W."/>
            <person name="Kim J.G."/>
            <person name="Song E.S."/>
            <person name="Park I.C."/>
            <person name="Yoon U.H."/>
            <person name="Hahn J.H."/>
            <person name="Koo B.S."/>
            <person name="Lee G.B."/>
            <person name="Kim H."/>
            <person name="Park H.S."/>
            <person name="Yoon K.O."/>
            <person name="Kim J.H."/>
            <person name="Jung C.H."/>
            <person name="Koh N.H."/>
            <person name="Seo J.S."/>
            <person name="Go S.J."/>
        </authorList>
    </citation>
    <scope>NUCLEOTIDE SEQUENCE [LARGE SCALE GENOMIC DNA]</scope>
    <source>
        <strain evidence="9">KACC10331 / KXO85</strain>
    </source>
</reference>
<dbReference type="GO" id="GO:0015035">
    <property type="term" value="F:protein-disulfide reductase activity"/>
    <property type="evidence" value="ECO:0007669"/>
    <property type="project" value="UniProtKB-UniRule"/>
</dbReference>
<evidence type="ECO:0000256" key="3">
    <source>
        <dbReference type="ARBA" id="ARBA00022982"/>
    </source>
</evidence>
<dbReference type="InterPro" id="IPR005746">
    <property type="entry name" value="Thioredoxin"/>
</dbReference>
<dbReference type="InterPro" id="IPR013766">
    <property type="entry name" value="Thioredoxin_domain"/>
</dbReference>
<keyword evidence="9" id="KW-1185">Reference proteome</keyword>
<dbReference type="PROSITE" id="PS51352">
    <property type="entry name" value="THIOREDOXIN_2"/>
    <property type="match status" value="1"/>
</dbReference>
<keyword evidence="4" id="KW-1015">Disulfide bond</keyword>
<dbReference type="GO" id="GO:0006950">
    <property type="term" value="P:response to stress"/>
    <property type="evidence" value="ECO:0007669"/>
    <property type="project" value="UniProtKB-ARBA"/>
</dbReference>
<dbReference type="EMBL" id="AE013598">
    <property type="protein sequence ID" value="AAW76586.1"/>
    <property type="molecule type" value="Genomic_DNA"/>
</dbReference>
<accession>Q5GXI5</accession>
<keyword evidence="2" id="KW-0813">Transport</keyword>
<dbReference type="SUPFAM" id="SSF52833">
    <property type="entry name" value="Thioredoxin-like"/>
    <property type="match status" value="1"/>
</dbReference>
<dbReference type="PANTHER" id="PTHR45663">
    <property type="entry name" value="GEO12009P1"/>
    <property type="match status" value="1"/>
</dbReference>
<sequence length="326" mass="35680">MATTVPETAAPPPRRRIGARLVSAAFATITSHCCRTHFWKPMSDKPHVFDATTDTFETEVLHKSLTTPVLVDFWAAWCGPCKSLTPILEKLAGEYNGAFELGKVDVDKEQQIAAAFQIRSVPTVFLVKGGEIVDGFPGAMPEGQVREFLTQHGVLPAEPQVAEEVPLAPLDPQAQAAALREAIAAQPDKDELKLDLALALLKTGDTAEAEQLIDALPANLATDDRAVRAKARLSFANVLKDAPDAGTLQATVDANGADLRARHLLGVRHLLDGNDEAALEQFLEMLRQDRTFDDNRPRRSLIDAFRVIEDEDLVGRYRRKMSALVF</sequence>
<evidence type="ECO:0000256" key="2">
    <source>
        <dbReference type="ARBA" id="ARBA00022448"/>
    </source>
</evidence>
<dbReference type="AlphaFoldDB" id="Q5GXI5"/>
<evidence type="ECO:0000256" key="5">
    <source>
        <dbReference type="ARBA" id="ARBA00023284"/>
    </source>
</evidence>
<evidence type="ECO:0000256" key="4">
    <source>
        <dbReference type="ARBA" id="ARBA00023157"/>
    </source>
</evidence>
<dbReference type="InterPro" id="IPR011990">
    <property type="entry name" value="TPR-like_helical_dom_sf"/>
</dbReference>
<dbReference type="KEGG" id="xoo:XOO3332"/>
<evidence type="ECO:0000313" key="9">
    <source>
        <dbReference type="Proteomes" id="UP000006735"/>
    </source>
</evidence>
<evidence type="ECO:0000313" key="8">
    <source>
        <dbReference type="EMBL" id="AAW76586.1"/>
    </source>
</evidence>
<dbReference type="HOGENOM" id="CLU_046120_1_1_6"/>
<dbReference type="Pfam" id="PF00085">
    <property type="entry name" value="Thioredoxin"/>
    <property type="match status" value="1"/>
</dbReference>
<dbReference type="CDD" id="cd02956">
    <property type="entry name" value="ybbN"/>
    <property type="match status" value="1"/>
</dbReference>
<dbReference type="GO" id="GO:0005737">
    <property type="term" value="C:cytoplasm"/>
    <property type="evidence" value="ECO:0007669"/>
    <property type="project" value="TreeGrafter"/>
</dbReference>